<dbReference type="InterPro" id="IPR041413">
    <property type="entry name" value="MLTR_LBD"/>
</dbReference>
<dbReference type="GO" id="GO:0003677">
    <property type="term" value="F:DNA binding"/>
    <property type="evidence" value="ECO:0007669"/>
    <property type="project" value="InterPro"/>
</dbReference>
<dbReference type="InterPro" id="IPR001387">
    <property type="entry name" value="Cro/C1-type_HTH"/>
</dbReference>
<dbReference type="EMBL" id="CP060436">
    <property type="protein sequence ID" value="QPM92173.1"/>
    <property type="molecule type" value="Genomic_DNA"/>
</dbReference>
<dbReference type="Pfam" id="PF17765">
    <property type="entry name" value="MLTR_LBD"/>
    <property type="match status" value="1"/>
</dbReference>
<dbReference type="PROSITE" id="PS50943">
    <property type="entry name" value="HTH_CROC1"/>
    <property type="match status" value="1"/>
</dbReference>
<dbReference type="AlphaFoldDB" id="A0A418SK75"/>
<sequence>MEQQNSVGTLLKQWRNRRRLSQLELALNAEVSQRHLSFVESGRAQPSRDMVMQLAEHLGVPLRDRNVILNAAGFAPVFPQRPLDSPELSVARQAINQILHGHLPHPALAVDRHWNLISANDAVAFLLSGVAPHLLQGTVNVLRLSLHPEGLAPRIINFAEWRGHVLSRLGHEIEVTADPGLATLRSELMTFPCHGPTRQSTHALSIAVPLRLKSASGPLSFISSTTVFGTAVDVTLAEVTIEAFFPADAETAAVMERRDLGS</sequence>
<dbReference type="InterPro" id="IPR010982">
    <property type="entry name" value="Lambda_DNA-bd_dom_sf"/>
</dbReference>
<dbReference type="SUPFAM" id="SSF47413">
    <property type="entry name" value="lambda repressor-like DNA-binding domains"/>
    <property type="match status" value="1"/>
</dbReference>
<dbReference type="Gene3D" id="3.30.450.180">
    <property type="match status" value="1"/>
</dbReference>
<protein>
    <submittedName>
        <fullName evidence="1">Uncharacterized protein</fullName>
    </submittedName>
</protein>
<reference evidence="1 2" key="1">
    <citation type="submission" date="2020-08" db="EMBL/GenBank/DDBJ databases">
        <title>Genome sequence of Rhodobacteraceae bacterium Lw-13e.</title>
        <authorList>
            <person name="Poehlein A."/>
            <person name="Wolter L."/>
            <person name="Daniel R."/>
            <person name="Brinkhoff T."/>
        </authorList>
    </citation>
    <scope>NUCLEOTIDE SEQUENCE [LARGE SCALE GENOMIC DNA]</scope>
    <source>
        <strain evidence="1 2">Lw-13e</strain>
    </source>
</reference>
<evidence type="ECO:0000313" key="2">
    <source>
        <dbReference type="Proteomes" id="UP000283786"/>
    </source>
</evidence>
<dbReference type="OrthoDB" id="9785973at2"/>
<gene>
    <name evidence="1" type="ORF">PSAL_034370</name>
</gene>
<dbReference type="RefSeq" id="WP_119838110.1">
    <property type="nucleotide sequence ID" value="NZ_CP060436.1"/>
</dbReference>
<keyword evidence="2" id="KW-1185">Reference proteome</keyword>
<dbReference type="KEGG" id="palw:PSAL_034370"/>
<dbReference type="PANTHER" id="PTHR35010:SF4">
    <property type="entry name" value="BLL5781 PROTEIN"/>
    <property type="match status" value="1"/>
</dbReference>
<evidence type="ECO:0000313" key="1">
    <source>
        <dbReference type="EMBL" id="QPM92173.1"/>
    </source>
</evidence>
<dbReference type="SMART" id="SM00530">
    <property type="entry name" value="HTH_XRE"/>
    <property type="match status" value="1"/>
</dbReference>
<dbReference type="Pfam" id="PF01381">
    <property type="entry name" value="HTH_3"/>
    <property type="match status" value="1"/>
</dbReference>
<dbReference type="CDD" id="cd00093">
    <property type="entry name" value="HTH_XRE"/>
    <property type="match status" value="1"/>
</dbReference>
<name>A0A418SK75_9RHOB</name>
<dbReference type="Proteomes" id="UP000283786">
    <property type="component" value="Chromosome"/>
</dbReference>
<proteinExistence type="predicted"/>
<accession>A0A418SK75</accession>
<dbReference type="PANTHER" id="PTHR35010">
    <property type="entry name" value="BLL4672 PROTEIN-RELATED"/>
    <property type="match status" value="1"/>
</dbReference>
<dbReference type="Gene3D" id="1.10.260.40">
    <property type="entry name" value="lambda repressor-like DNA-binding domains"/>
    <property type="match status" value="1"/>
</dbReference>
<organism evidence="1 2">
    <name type="scientific">Pseudooceanicola algae</name>
    <dbReference type="NCBI Taxonomy" id="1537215"/>
    <lineage>
        <taxon>Bacteria</taxon>
        <taxon>Pseudomonadati</taxon>
        <taxon>Pseudomonadota</taxon>
        <taxon>Alphaproteobacteria</taxon>
        <taxon>Rhodobacterales</taxon>
        <taxon>Paracoccaceae</taxon>
        <taxon>Pseudooceanicola</taxon>
    </lineage>
</organism>